<dbReference type="Gene3D" id="2.30.29.30">
    <property type="entry name" value="Pleckstrin-homology domain (PH domain)/Phosphotyrosine-binding domain (PTB)"/>
    <property type="match status" value="1"/>
</dbReference>
<dbReference type="GO" id="GO:0005737">
    <property type="term" value="C:cytoplasm"/>
    <property type="evidence" value="ECO:0007669"/>
    <property type="project" value="TreeGrafter"/>
</dbReference>
<organism evidence="4 5">
    <name type="scientific">Circinella minor</name>
    <dbReference type="NCBI Taxonomy" id="1195481"/>
    <lineage>
        <taxon>Eukaryota</taxon>
        <taxon>Fungi</taxon>
        <taxon>Fungi incertae sedis</taxon>
        <taxon>Mucoromycota</taxon>
        <taxon>Mucoromycotina</taxon>
        <taxon>Mucoromycetes</taxon>
        <taxon>Mucorales</taxon>
        <taxon>Lichtheimiaceae</taxon>
        <taxon>Circinella</taxon>
    </lineage>
</organism>
<evidence type="ECO:0008006" key="6">
    <source>
        <dbReference type="Google" id="ProtNLM"/>
    </source>
</evidence>
<feature type="region of interest" description="Disordered" evidence="1">
    <location>
        <begin position="19"/>
        <end position="50"/>
    </location>
</feature>
<dbReference type="CDD" id="cd00160">
    <property type="entry name" value="RhoGEF"/>
    <property type="match status" value="1"/>
</dbReference>
<evidence type="ECO:0000313" key="4">
    <source>
        <dbReference type="EMBL" id="KAG2224956.1"/>
    </source>
</evidence>
<dbReference type="Proteomes" id="UP000646827">
    <property type="component" value="Unassembled WGS sequence"/>
</dbReference>
<sequence length="508" mass="58936">MYSPPPYWSYSAGPSRNSIDNSYTFNNKSRARSTGRLNSTSSSNSGSTTNSYNSNINFINNIPTSPILSESFCSSTTDGINSTTLCQELSEDQFDIIDSLDYEDVDDIGLIDRELSHRNRESLVQQLYNAEQDYLEYLNRLIILFMEPLRKDAQQPSSNFIGIKKVTCTEHEIQRLFGNIEEIYDTQREILQSLELRLRIWGPTQIISDIFQGWFKMLFDIYTPYLNNYDNAVTTYERLRNYQLFRKFTDTLHKEPSLKGATLYSLLQLPVRSIYRLSQRIGELSDSTPPLHPDYVGLKMCKQRVLRLVEEIKSKVDDAENVDRVLDLHRRISGIPLTIRKGRRLILETELSRTYSKISETRVYFLFSDFIIFVRPRRQQQNETENVQFQYRGHLNLEQAQIKLMAPQEVSGKENCVGITPYFHGVELVDTVAMMQNPPITHVMQLNSAQEQEEWLENLTIVVNKLNSLASKRQNVHSVSNNSNRRSNSSRRRKEANTIQWALLPNAY</sequence>
<keyword evidence="5" id="KW-1185">Reference proteome</keyword>
<evidence type="ECO:0000313" key="5">
    <source>
        <dbReference type="Proteomes" id="UP000646827"/>
    </source>
</evidence>
<dbReference type="SUPFAM" id="SSF48065">
    <property type="entry name" value="DBL homology domain (DH-domain)"/>
    <property type="match status" value="1"/>
</dbReference>
<evidence type="ECO:0000256" key="1">
    <source>
        <dbReference type="SAM" id="MobiDB-lite"/>
    </source>
</evidence>
<feature type="compositionally biased region" description="Polar residues" evidence="1">
    <location>
        <begin position="19"/>
        <end position="28"/>
    </location>
</feature>
<feature type="compositionally biased region" description="Low complexity" evidence="1">
    <location>
        <begin position="38"/>
        <end position="50"/>
    </location>
</feature>
<reference evidence="4 5" key="1">
    <citation type="submission" date="2020-12" db="EMBL/GenBank/DDBJ databases">
        <title>Metabolic potential, ecology and presence of endohyphal bacteria is reflected in genomic diversity of Mucoromycotina.</title>
        <authorList>
            <person name="Muszewska A."/>
            <person name="Okrasinska A."/>
            <person name="Steczkiewicz K."/>
            <person name="Drgas O."/>
            <person name="Orlowska M."/>
            <person name="Perlinska-Lenart U."/>
            <person name="Aleksandrzak-Piekarczyk T."/>
            <person name="Szatraj K."/>
            <person name="Zielenkiewicz U."/>
            <person name="Pilsyk S."/>
            <person name="Malc E."/>
            <person name="Mieczkowski P."/>
            <person name="Kruszewska J.S."/>
            <person name="Biernat P."/>
            <person name="Pawlowska J."/>
        </authorList>
    </citation>
    <scope>NUCLEOTIDE SEQUENCE [LARGE SCALE GENOMIC DNA]</scope>
    <source>
        <strain evidence="4 5">CBS 142.35</strain>
    </source>
</reference>
<dbReference type="OrthoDB" id="660555at2759"/>
<dbReference type="GO" id="GO:0005085">
    <property type="term" value="F:guanyl-nucleotide exchange factor activity"/>
    <property type="evidence" value="ECO:0007669"/>
    <property type="project" value="InterPro"/>
</dbReference>
<feature type="region of interest" description="Disordered" evidence="1">
    <location>
        <begin position="473"/>
        <end position="496"/>
    </location>
</feature>
<dbReference type="Pfam" id="PF00621">
    <property type="entry name" value="RhoGEF"/>
    <property type="match status" value="1"/>
</dbReference>
<dbReference type="InterPro" id="IPR001849">
    <property type="entry name" value="PH_domain"/>
</dbReference>
<dbReference type="SUPFAM" id="SSF50729">
    <property type="entry name" value="PH domain-like"/>
    <property type="match status" value="1"/>
</dbReference>
<feature type="domain" description="PH" evidence="2">
    <location>
        <begin position="344"/>
        <end position="464"/>
    </location>
</feature>
<dbReference type="InterPro" id="IPR051092">
    <property type="entry name" value="FYVE_RhoGEF_PH"/>
</dbReference>
<dbReference type="PANTHER" id="PTHR12673:SF159">
    <property type="entry name" value="LD03170P"/>
    <property type="match status" value="1"/>
</dbReference>
<proteinExistence type="predicted"/>
<comment type="caution">
    <text evidence="4">The sequence shown here is derived from an EMBL/GenBank/DDBJ whole genome shotgun (WGS) entry which is preliminary data.</text>
</comment>
<dbReference type="PROSITE" id="PS50003">
    <property type="entry name" value="PH_DOMAIN"/>
    <property type="match status" value="1"/>
</dbReference>
<evidence type="ECO:0000259" key="3">
    <source>
        <dbReference type="PROSITE" id="PS50010"/>
    </source>
</evidence>
<dbReference type="PROSITE" id="PS50010">
    <property type="entry name" value="DH_2"/>
    <property type="match status" value="1"/>
</dbReference>
<dbReference type="InterPro" id="IPR000219">
    <property type="entry name" value="DH_dom"/>
</dbReference>
<dbReference type="EMBL" id="JAEPRB010000034">
    <property type="protein sequence ID" value="KAG2224956.1"/>
    <property type="molecule type" value="Genomic_DNA"/>
</dbReference>
<name>A0A8H7SB36_9FUNG</name>
<dbReference type="AlphaFoldDB" id="A0A8H7SB36"/>
<dbReference type="InterPro" id="IPR011993">
    <property type="entry name" value="PH-like_dom_sf"/>
</dbReference>
<dbReference type="SMART" id="SM00325">
    <property type="entry name" value="RhoGEF"/>
    <property type="match status" value="1"/>
</dbReference>
<gene>
    <name evidence="4" type="ORF">INT45_000077</name>
</gene>
<protein>
    <recommendedName>
        <fullName evidence="6">DH domain-containing protein</fullName>
    </recommendedName>
</protein>
<dbReference type="PANTHER" id="PTHR12673">
    <property type="entry name" value="FACIOGENITAL DYSPLASIA PROTEIN"/>
    <property type="match status" value="1"/>
</dbReference>
<dbReference type="Gene3D" id="1.20.900.10">
    <property type="entry name" value="Dbl homology (DH) domain"/>
    <property type="match status" value="1"/>
</dbReference>
<accession>A0A8H7SB36</accession>
<feature type="domain" description="DH" evidence="3">
    <location>
        <begin position="119"/>
        <end position="315"/>
    </location>
</feature>
<evidence type="ECO:0000259" key="2">
    <source>
        <dbReference type="PROSITE" id="PS50003"/>
    </source>
</evidence>
<dbReference type="InterPro" id="IPR035899">
    <property type="entry name" value="DBL_dom_sf"/>
</dbReference>